<keyword evidence="6" id="KW-1185">Reference proteome</keyword>
<dbReference type="Pfam" id="PF02727">
    <property type="entry name" value="Cu_amine_oxidN2"/>
    <property type="match status" value="1"/>
</dbReference>
<comment type="PTM">
    <text evidence="1">Topaquinone (TPQ) is generated by copper-dependent autoxidation of a specific tyrosyl residue.</text>
</comment>
<dbReference type="Proteomes" id="UP000237105">
    <property type="component" value="Unassembled WGS sequence"/>
</dbReference>
<dbReference type="STRING" id="3476.A0A2P5BYA1"/>
<reference evidence="6" key="1">
    <citation type="submission" date="2016-06" db="EMBL/GenBank/DDBJ databases">
        <title>Parallel loss of symbiosis genes in relatives of nitrogen-fixing non-legume Parasponia.</title>
        <authorList>
            <person name="Van Velzen R."/>
            <person name="Holmer R."/>
            <person name="Bu F."/>
            <person name="Rutten L."/>
            <person name="Van Zeijl A."/>
            <person name="Liu W."/>
            <person name="Santuari L."/>
            <person name="Cao Q."/>
            <person name="Sharma T."/>
            <person name="Shen D."/>
            <person name="Roswanjaya Y."/>
            <person name="Wardhani T."/>
            <person name="Kalhor M.S."/>
            <person name="Jansen J."/>
            <person name="Van den Hoogen J."/>
            <person name="Gungor B."/>
            <person name="Hartog M."/>
            <person name="Hontelez J."/>
            <person name="Verver J."/>
            <person name="Yang W.-C."/>
            <person name="Schijlen E."/>
            <person name="Repin R."/>
            <person name="Schilthuizen M."/>
            <person name="Schranz E."/>
            <person name="Heidstra R."/>
            <person name="Miyata K."/>
            <person name="Fedorova E."/>
            <person name="Kohlen W."/>
            <person name="Bisseling T."/>
            <person name="Smit S."/>
            <person name="Geurts R."/>
        </authorList>
    </citation>
    <scope>NUCLEOTIDE SEQUENCE [LARGE SCALE GENOMIC DNA]</scope>
    <source>
        <strain evidence="6">cv. WU1-14</strain>
    </source>
</reference>
<dbReference type="GO" id="GO:0009308">
    <property type="term" value="P:amine metabolic process"/>
    <property type="evidence" value="ECO:0007669"/>
    <property type="project" value="UniProtKB-UniRule"/>
</dbReference>
<dbReference type="EMBL" id="JXTB01000202">
    <property type="protein sequence ID" value="PON53782.1"/>
    <property type="molecule type" value="Genomic_DNA"/>
</dbReference>
<evidence type="ECO:0000259" key="4">
    <source>
        <dbReference type="Pfam" id="PF02728"/>
    </source>
</evidence>
<protein>
    <recommendedName>
        <fullName evidence="1">Amine oxidase</fullName>
        <ecNumber evidence="1">1.4.3.-</ecNumber>
    </recommendedName>
</protein>
<evidence type="ECO:0000259" key="3">
    <source>
        <dbReference type="Pfam" id="PF02727"/>
    </source>
</evidence>
<dbReference type="Pfam" id="PF02728">
    <property type="entry name" value="Cu_amine_oxidN3"/>
    <property type="match status" value="1"/>
</dbReference>
<dbReference type="AlphaFoldDB" id="A0A2P5BYA1"/>
<evidence type="ECO:0000313" key="6">
    <source>
        <dbReference type="Proteomes" id="UP000237105"/>
    </source>
</evidence>
<dbReference type="EC" id="1.4.3.-" evidence="1"/>
<dbReference type="InterPro" id="IPR015800">
    <property type="entry name" value="Cu_amine_oxidase_N2"/>
</dbReference>
<dbReference type="GO" id="GO:0008131">
    <property type="term" value="F:primary methylamine oxidase activity"/>
    <property type="evidence" value="ECO:0007669"/>
    <property type="project" value="InterPro"/>
</dbReference>
<keyword evidence="1" id="KW-0186">Copper</keyword>
<sequence>MSPELSFSHPNFRSKLKPRTSGSHTGLGSAIDHLTRIPRHPLDPLTVIEVERVQTILSSYPPFLSSFPPIHSLVLDEADKNRVLGWKKGDPLPPRKASVIALVNGKSRVVTVDLDLGRVTSHVISPSSSYPILRMDDMFKALEVALSYRELKRSVTARSGGFSDLVCVTPSGGWFGPNEEGGRLIKVLCFSGQNTFNFYMRPIDGLVLTVDLDKGEVIRFSDTGQDIPIPHATNTDYRHTAQEEDPEMKPLNSISIEHLNGPSLSIEDGHVVKWVN</sequence>
<dbReference type="InterPro" id="IPR015802">
    <property type="entry name" value="Cu_amine_oxidase_N3"/>
</dbReference>
<dbReference type="InterPro" id="IPR000269">
    <property type="entry name" value="Cu_amine_oxidase"/>
</dbReference>
<keyword evidence="1" id="KW-0801">TPQ</keyword>
<comment type="caution">
    <text evidence="5">The sequence shown here is derived from an EMBL/GenBank/DDBJ whole genome shotgun (WGS) entry which is preliminary data.</text>
</comment>
<dbReference type="GO" id="GO:0048038">
    <property type="term" value="F:quinone binding"/>
    <property type="evidence" value="ECO:0007669"/>
    <property type="project" value="InterPro"/>
</dbReference>
<dbReference type="Gene3D" id="3.10.450.40">
    <property type="match status" value="2"/>
</dbReference>
<evidence type="ECO:0000256" key="2">
    <source>
        <dbReference type="SAM" id="MobiDB-lite"/>
    </source>
</evidence>
<dbReference type="PANTHER" id="PTHR10638">
    <property type="entry name" value="COPPER AMINE OXIDASE"/>
    <property type="match status" value="1"/>
</dbReference>
<gene>
    <name evidence="5" type="ORF">PanWU01x14_199440</name>
</gene>
<dbReference type="GO" id="GO:0005507">
    <property type="term" value="F:copper ion binding"/>
    <property type="evidence" value="ECO:0007669"/>
    <property type="project" value="InterPro"/>
</dbReference>
<keyword evidence="1" id="KW-0560">Oxidoreductase</keyword>
<feature type="domain" description="Copper amine oxidase N3-terminal" evidence="4">
    <location>
        <begin position="131"/>
        <end position="230"/>
    </location>
</feature>
<proteinExistence type="inferred from homology"/>
<keyword evidence="1" id="KW-0479">Metal-binding</keyword>
<feature type="region of interest" description="Disordered" evidence="2">
    <location>
        <begin position="1"/>
        <end position="30"/>
    </location>
</feature>
<name>A0A2P5BYA1_PARAD</name>
<dbReference type="InterPro" id="IPR016182">
    <property type="entry name" value="Cu_amine_oxidase_N-reg"/>
</dbReference>
<dbReference type="PANTHER" id="PTHR10638:SF69">
    <property type="entry name" value="AMINE OXIDASE [COPPER-CONTAINING] GAMMA 1-RELATED"/>
    <property type="match status" value="1"/>
</dbReference>
<evidence type="ECO:0000256" key="1">
    <source>
        <dbReference type="RuleBase" id="RU000672"/>
    </source>
</evidence>
<accession>A0A2P5BYA1</accession>
<dbReference type="SUPFAM" id="SSF54416">
    <property type="entry name" value="Amine oxidase N-terminal region"/>
    <property type="match status" value="2"/>
</dbReference>
<evidence type="ECO:0000313" key="5">
    <source>
        <dbReference type="EMBL" id="PON53782.1"/>
    </source>
</evidence>
<comment type="similarity">
    <text evidence="1">Belongs to the copper/topaquinone oxidase family.</text>
</comment>
<comment type="cofactor">
    <cofactor evidence="1">
        <name>Cu cation</name>
        <dbReference type="ChEBI" id="CHEBI:23378"/>
    </cofactor>
    <text evidence="1">Contains 1 topaquinone per subunit.</text>
</comment>
<dbReference type="OrthoDB" id="5379943at2759"/>
<feature type="domain" description="Copper amine oxidase N2-terminal" evidence="3">
    <location>
        <begin position="40"/>
        <end position="122"/>
    </location>
</feature>
<organism evidence="5 6">
    <name type="scientific">Parasponia andersonii</name>
    <name type="common">Sponia andersonii</name>
    <dbReference type="NCBI Taxonomy" id="3476"/>
    <lineage>
        <taxon>Eukaryota</taxon>
        <taxon>Viridiplantae</taxon>
        <taxon>Streptophyta</taxon>
        <taxon>Embryophyta</taxon>
        <taxon>Tracheophyta</taxon>
        <taxon>Spermatophyta</taxon>
        <taxon>Magnoliopsida</taxon>
        <taxon>eudicotyledons</taxon>
        <taxon>Gunneridae</taxon>
        <taxon>Pentapetalae</taxon>
        <taxon>rosids</taxon>
        <taxon>fabids</taxon>
        <taxon>Rosales</taxon>
        <taxon>Cannabaceae</taxon>
        <taxon>Parasponia</taxon>
    </lineage>
</organism>